<dbReference type="EMBL" id="JBHFQA010000022">
    <property type="protein sequence ID" value="KAL2079470.1"/>
    <property type="molecule type" value="Genomic_DNA"/>
</dbReference>
<evidence type="ECO:0000313" key="2">
    <source>
        <dbReference type="EMBL" id="KAL2079470.1"/>
    </source>
</evidence>
<evidence type="ECO:0000313" key="3">
    <source>
        <dbReference type="Proteomes" id="UP001591681"/>
    </source>
</evidence>
<feature type="compositionally biased region" description="Low complexity" evidence="1">
    <location>
        <begin position="387"/>
        <end position="398"/>
    </location>
</feature>
<name>A0ABD1IZK0_9TELE</name>
<dbReference type="InterPro" id="IPR033587">
    <property type="entry name" value="M1AP"/>
</dbReference>
<feature type="region of interest" description="Disordered" evidence="1">
    <location>
        <begin position="294"/>
        <end position="410"/>
    </location>
</feature>
<sequence length="416" mass="45092">MVVVVVVGEHGGVVGLEKEKEELMLGTEVDLQVVESSVVALEGVLKAWLHEQAGEREHLHLLLPPSLQHSSSTPGGPRKASPICLKCDMQERLLSPSLLPDSSTRDLGTKTESVQNFHPPTKAPANHNAPPLPPQRLRVIKTLQADGVCESVLYGLPLVIRPTTCWQLDWDEIETNQQLFQALCHTLRVREWFLLVRTEPALGSALGSVSPVSSHYVLQPSPSPSLSLLLLKPVGTQELLLPCGMPDSNQDPPIDALVTVENSLQQLEEDPVFNPLCLSTNLYQHLRMRGLTSRPAHPYRRQGPAQSQSQNQSYCGSRASPVGQNQRRDPSRPPEGSTGRQQSHGRQSQQGRARATVAPLPPSSSSSSSLGPPPAKSSRPSLTFRKPPSSSTAATPSSCLGEGGDDDDDDELIMML</sequence>
<gene>
    <name evidence="2" type="ORF">ACEWY4_025214</name>
</gene>
<comment type="caution">
    <text evidence="2">The sequence shown here is derived from an EMBL/GenBank/DDBJ whole genome shotgun (WGS) entry which is preliminary data.</text>
</comment>
<feature type="compositionally biased region" description="Polar residues" evidence="1">
    <location>
        <begin position="304"/>
        <end position="315"/>
    </location>
</feature>
<organism evidence="2 3">
    <name type="scientific">Coilia grayii</name>
    <name type="common">Gray's grenadier anchovy</name>
    <dbReference type="NCBI Taxonomy" id="363190"/>
    <lineage>
        <taxon>Eukaryota</taxon>
        <taxon>Metazoa</taxon>
        <taxon>Chordata</taxon>
        <taxon>Craniata</taxon>
        <taxon>Vertebrata</taxon>
        <taxon>Euteleostomi</taxon>
        <taxon>Actinopterygii</taxon>
        <taxon>Neopterygii</taxon>
        <taxon>Teleostei</taxon>
        <taxon>Clupei</taxon>
        <taxon>Clupeiformes</taxon>
        <taxon>Clupeoidei</taxon>
        <taxon>Engraulidae</taxon>
        <taxon>Coilinae</taxon>
        <taxon>Coilia</taxon>
    </lineage>
</organism>
<feature type="region of interest" description="Disordered" evidence="1">
    <location>
        <begin position="98"/>
        <end position="132"/>
    </location>
</feature>
<dbReference type="PANTHER" id="PTHR28642:SF1">
    <property type="entry name" value="MEIOSIS 1 ARREST PROTEIN"/>
    <property type="match status" value="1"/>
</dbReference>
<feature type="compositionally biased region" description="Low complexity" evidence="1">
    <location>
        <begin position="336"/>
        <end position="370"/>
    </location>
</feature>
<evidence type="ECO:0008006" key="4">
    <source>
        <dbReference type="Google" id="ProtNLM"/>
    </source>
</evidence>
<accession>A0ABD1IZK0</accession>
<dbReference type="Proteomes" id="UP001591681">
    <property type="component" value="Unassembled WGS sequence"/>
</dbReference>
<evidence type="ECO:0000256" key="1">
    <source>
        <dbReference type="SAM" id="MobiDB-lite"/>
    </source>
</evidence>
<proteinExistence type="predicted"/>
<keyword evidence="3" id="KW-1185">Reference proteome</keyword>
<dbReference type="PANTHER" id="PTHR28642">
    <property type="entry name" value="MEIOSIS 1 ARREST PROTEIN"/>
    <property type="match status" value="1"/>
</dbReference>
<protein>
    <recommendedName>
        <fullName evidence="4">Meiosis 1 arrest protein</fullName>
    </recommendedName>
</protein>
<dbReference type="AlphaFoldDB" id="A0ABD1IZK0"/>
<reference evidence="2 3" key="1">
    <citation type="submission" date="2024-09" db="EMBL/GenBank/DDBJ databases">
        <title>A chromosome-level genome assembly of Gray's grenadier anchovy, Coilia grayii.</title>
        <authorList>
            <person name="Fu Z."/>
        </authorList>
    </citation>
    <scope>NUCLEOTIDE SEQUENCE [LARGE SCALE GENOMIC DNA]</scope>
    <source>
        <strain evidence="2">G4</strain>
        <tissue evidence="2">Muscle</tissue>
    </source>
</reference>